<evidence type="ECO:0000313" key="4">
    <source>
        <dbReference type="Proteomes" id="UP001165561"/>
    </source>
</evidence>
<accession>A0ABT5U174</accession>
<protein>
    <submittedName>
        <fullName evidence="3">DUF222 domain-containing protein</fullName>
    </submittedName>
</protein>
<reference evidence="3" key="1">
    <citation type="submission" date="2023-02" db="EMBL/GenBank/DDBJ databases">
        <title>Georgenia sp.10Sc9-8, isolated from a soil sample collected from the Taklamakan desert.</title>
        <authorList>
            <person name="Liu S."/>
        </authorList>
    </citation>
    <scope>NUCLEOTIDE SEQUENCE</scope>
    <source>
        <strain evidence="3">10Sc9-8</strain>
    </source>
</reference>
<proteinExistence type="predicted"/>
<gene>
    <name evidence="3" type="ORF">PU560_16175</name>
</gene>
<feature type="domain" description="DUF222" evidence="2">
    <location>
        <begin position="35"/>
        <end position="360"/>
    </location>
</feature>
<organism evidence="3 4">
    <name type="scientific">Georgenia halotolerans</name>
    <dbReference type="NCBI Taxonomy" id="3028317"/>
    <lineage>
        <taxon>Bacteria</taxon>
        <taxon>Bacillati</taxon>
        <taxon>Actinomycetota</taxon>
        <taxon>Actinomycetes</taxon>
        <taxon>Micrococcales</taxon>
        <taxon>Bogoriellaceae</taxon>
        <taxon>Georgenia</taxon>
    </lineage>
</organism>
<dbReference type="InterPro" id="IPR003870">
    <property type="entry name" value="DUF222"/>
</dbReference>
<dbReference type="Pfam" id="PF02720">
    <property type="entry name" value="DUF222"/>
    <property type="match status" value="1"/>
</dbReference>
<dbReference type="Proteomes" id="UP001165561">
    <property type="component" value="Unassembled WGS sequence"/>
</dbReference>
<dbReference type="InterPro" id="IPR003615">
    <property type="entry name" value="HNH_nuc"/>
</dbReference>
<evidence type="ECO:0000259" key="2">
    <source>
        <dbReference type="Pfam" id="PF02720"/>
    </source>
</evidence>
<feature type="region of interest" description="Disordered" evidence="1">
    <location>
        <begin position="274"/>
        <end position="295"/>
    </location>
</feature>
<sequence>MDEHRLVDALELLERAATTLAELDTHGARAPAVTDALTRMEAVEARLYAARAHLLTTAETDGLWATTGARSFTAWVRMLTGRFNGEAARLVRNARALRDHLPAVDQALTAGHTGPDQVTAIVRAAVSSPGCLAALNHPVIGEAYLAAQACVLDGGRMNVLMKNWATKADPGAADRRWRADSDREELVLARTLDGWHVQGWLDATNGELLRMAVDTRSPRAKDDDRSQAQRRAAGLTALAGAALDSGALRPHARIRPHLAVTVPLPTLLALAGAQQPVTDGPGTGSPDRTINGSLDHQLLGDTEPATLADGTAVSPALLAKLACDSALHRVIFSTDSEILDVGREKRLFTTGQTRGILARDRHCQYPECTAPPGEGEIHHSLYWYLHKGSTSIDNGVLLCHYHHQYVHQHQLTIERHPHAWLFLNTDGTSRGTTTIPGPVAPQPAPV</sequence>
<dbReference type="EMBL" id="JARACI010001179">
    <property type="protein sequence ID" value="MDD9207989.1"/>
    <property type="molecule type" value="Genomic_DNA"/>
</dbReference>
<name>A0ABT5U174_9MICO</name>
<comment type="caution">
    <text evidence="3">The sequence shown here is derived from an EMBL/GenBank/DDBJ whole genome shotgun (WGS) entry which is preliminary data.</text>
</comment>
<evidence type="ECO:0000256" key="1">
    <source>
        <dbReference type="SAM" id="MobiDB-lite"/>
    </source>
</evidence>
<evidence type="ECO:0000313" key="3">
    <source>
        <dbReference type="EMBL" id="MDD9207989.1"/>
    </source>
</evidence>
<keyword evidence="4" id="KW-1185">Reference proteome</keyword>
<dbReference type="CDD" id="cd00085">
    <property type="entry name" value="HNHc"/>
    <property type="match status" value="1"/>
</dbReference>